<dbReference type="AlphaFoldDB" id="A0A9P4NY75"/>
<feature type="non-terminal residue" evidence="1">
    <location>
        <position position="1"/>
    </location>
</feature>
<organism evidence="1 2">
    <name type="scientific">Tothia fuscella</name>
    <dbReference type="NCBI Taxonomy" id="1048955"/>
    <lineage>
        <taxon>Eukaryota</taxon>
        <taxon>Fungi</taxon>
        <taxon>Dikarya</taxon>
        <taxon>Ascomycota</taxon>
        <taxon>Pezizomycotina</taxon>
        <taxon>Dothideomycetes</taxon>
        <taxon>Pleosporomycetidae</taxon>
        <taxon>Venturiales</taxon>
        <taxon>Cylindrosympodiaceae</taxon>
        <taxon>Tothia</taxon>
    </lineage>
</organism>
<comment type="caution">
    <text evidence="1">The sequence shown here is derived from an EMBL/GenBank/DDBJ whole genome shotgun (WGS) entry which is preliminary data.</text>
</comment>
<evidence type="ECO:0000313" key="1">
    <source>
        <dbReference type="EMBL" id="KAF2433817.1"/>
    </source>
</evidence>
<reference evidence="1" key="1">
    <citation type="journal article" date="2020" name="Stud. Mycol.">
        <title>101 Dothideomycetes genomes: a test case for predicting lifestyles and emergence of pathogens.</title>
        <authorList>
            <person name="Haridas S."/>
            <person name="Albert R."/>
            <person name="Binder M."/>
            <person name="Bloem J."/>
            <person name="Labutti K."/>
            <person name="Salamov A."/>
            <person name="Andreopoulos B."/>
            <person name="Baker S."/>
            <person name="Barry K."/>
            <person name="Bills G."/>
            <person name="Bluhm B."/>
            <person name="Cannon C."/>
            <person name="Castanera R."/>
            <person name="Culley D."/>
            <person name="Daum C."/>
            <person name="Ezra D."/>
            <person name="Gonzalez J."/>
            <person name="Henrissat B."/>
            <person name="Kuo A."/>
            <person name="Liang C."/>
            <person name="Lipzen A."/>
            <person name="Lutzoni F."/>
            <person name="Magnuson J."/>
            <person name="Mondo S."/>
            <person name="Nolan M."/>
            <person name="Ohm R."/>
            <person name="Pangilinan J."/>
            <person name="Park H.-J."/>
            <person name="Ramirez L."/>
            <person name="Alfaro M."/>
            <person name="Sun H."/>
            <person name="Tritt A."/>
            <person name="Yoshinaga Y."/>
            <person name="Zwiers L.-H."/>
            <person name="Turgeon B."/>
            <person name="Goodwin S."/>
            <person name="Spatafora J."/>
            <person name="Crous P."/>
            <person name="Grigoriev I."/>
        </authorList>
    </citation>
    <scope>NUCLEOTIDE SEQUENCE</scope>
    <source>
        <strain evidence="1">CBS 130266</strain>
    </source>
</reference>
<keyword evidence="2" id="KW-1185">Reference proteome</keyword>
<dbReference type="OrthoDB" id="4023585at2759"/>
<accession>A0A9P4NY75</accession>
<name>A0A9P4NY75_9PEZI</name>
<feature type="non-terminal residue" evidence="1">
    <location>
        <position position="103"/>
    </location>
</feature>
<gene>
    <name evidence="1" type="ORF">EJ08DRAFT_573642</name>
</gene>
<evidence type="ECO:0000313" key="2">
    <source>
        <dbReference type="Proteomes" id="UP000800235"/>
    </source>
</evidence>
<dbReference type="EMBL" id="MU007019">
    <property type="protein sequence ID" value="KAF2433817.1"/>
    <property type="molecule type" value="Genomic_DNA"/>
</dbReference>
<proteinExistence type="predicted"/>
<protein>
    <submittedName>
        <fullName evidence="1">Uncharacterized protein</fullName>
    </submittedName>
</protein>
<sequence>VITRQAPRQARLFTTSIRYQKSAVEIGKDALKKVDRAVSDAAVKGIETGETVVEKTKETIGTDKGEVKGNAKEAAGEIKGEVKGKAHEVAGQAKGKAEEVKGK</sequence>
<dbReference type="Proteomes" id="UP000800235">
    <property type="component" value="Unassembled WGS sequence"/>
</dbReference>